<evidence type="ECO:0000313" key="2">
    <source>
        <dbReference type="Proteomes" id="UP001420932"/>
    </source>
</evidence>
<organism evidence="1 2">
    <name type="scientific">Stephania yunnanensis</name>
    <dbReference type="NCBI Taxonomy" id="152371"/>
    <lineage>
        <taxon>Eukaryota</taxon>
        <taxon>Viridiplantae</taxon>
        <taxon>Streptophyta</taxon>
        <taxon>Embryophyta</taxon>
        <taxon>Tracheophyta</taxon>
        <taxon>Spermatophyta</taxon>
        <taxon>Magnoliopsida</taxon>
        <taxon>Ranunculales</taxon>
        <taxon>Menispermaceae</taxon>
        <taxon>Menispermoideae</taxon>
        <taxon>Cissampelideae</taxon>
        <taxon>Stephania</taxon>
    </lineage>
</organism>
<evidence type="ECO:0000313" key="1">
    <source>
        <dbReference type="EMBL" id="KAK9107595.1"/>
    </source>
</evidence>
<comment type="caution">
    <text evidence="1">The sequence shown here is derived from an EMBL/GenBank/DDBJ whole genome shotgun (WGS) entry which is preliminary data.</text>
</comment>
<dbReference type="Proteomes" id="UP001420932">
    <property type="component" value="Unassembled WGS sequence"/>
</dbReference>
<proteinExistence type="predicted"/>
<dbReference type="EMBL" id="JBBNAF010000010">
    <property type="protein sequence ID" value="KAK9107595.1"/>
    <property type="molecule type" value="Genomic_DNA"/>
</dbReference>
<gene>
    <name evidence="1" type="ORF">Syun_023606</name>
</gene>
<sequence>MGKGSSVGTDVPLKVKEGKWNKPRRGTYTCNVDAAVFKENGVSSIKAAI</sequence>
<dbReference type="AlphaFoldDB" id="A0AAP0I3J5"/>
<protein>
    <submittedName>
        <fullName evidence="1">Uncharacterized protein</fullName>
    </submittedName>
</protein>
<accession>A0AAP0I3J5</accession>
<keyword evidence="2" id="KW-1185">Reference proteome</keyword>
<name>A0AAP0I3J5_9MAGN</name>
<reference evidence="1 2" key="1">
    <citation type="submission" date="2024-01" db="EMBL/GenBank/DDBJ databases">
        <title>Genome assemblies of Stephania.</title>
        <authorList>
            <person name="Yang L."/>
        </authorList>
    </citation>
    <scope>NUCLEOTIDE SEQUENCE [LARGE SCALE GENOMIC DNA]</scope>
    <source>
        <strain evidence="1">YNDBR</strain>
        <tissue evidence="1">Leaf</tissue>
    </source>
</reference>